<protein>
    <submittedName>
        <fullName evidence="2">Metallophosphoesterase</fullName>
    </submittedName>
</protein>
<keyword evidence="3" id="KW-1185">Reference proteome</keyword>
<gene>
    <name evidence="2" type="ORF">JK358_24015</name>
</gene>
<dbReference type="EMBL" id="JAERRJ010000009">
    <property type="protein sequence ID" value="MBL1077475.1"/>
    <property type="molecule type" value="Genomic_DNA"/>
</dbReference>
<dbReference type="Gene3D" id="3.60.21.10">
    <property type="match status" value="1"/>
</dbReference>
<name>A0ABS1MBT6_9NOCA</name>
<feature type="domain" description="Calcineurin-like phosphoesterase" evidence="1">
    <location>
        <begin position="3"/>
        <end position="224"/>
    </location>
</feature>
<sequence>MGNVLIVGDLHGNSSHALALLQVAVRNDCEKIFAVGDFGAWEHIPSGRRYFDVVNKAARKAGVTVYFLDGNHDKSSLLHEYYSERRDDEGFLLCRKFVRYAPRGHRWTWDDTTFAAFGGAYSTDKHWRLAREARRDDLTGSRRQRVTTGTLWFPEEEMTDQELDDLLEADSSPVDILLTHDKPRASSPKFNRKNKPECFPNQDRVQRLVETLHPTILFHGHLHYRYTDSIPSTDTHRTRVEGLAADPNASQHPAYSPDHSWHILPLPYSVDALTEPAAG</sequence>
<reference evidence="2 3" key="1">
    <citation type="submission" date="2021-01" db="EMBL/GenBank/DDBJ databases">
        <title>WGS of actinomycetes isolated from Thailand.</title>
        <authorList>
            <person name="Thawai C."/>
        </authorList>
    </citation>
    <scope>NUCLEOTIDE SEQUENCE [LARGE SCALE GENOMIC DNA]</scope>
    <source>
        <strain evidence="2 3">LPG 2</strain>
    </source>
</reference>
<accession>A0ABS1MBT6</accession>
<evidence type="ECO:0000259" key="1">
    <source>
        <dbReference type="Pfam" id="PF00149"/>
    </source>
</evidence>
<dbReference type="InterPro" id="IPR029052">
    <property type="entry name" value="Metallo-depent_PP-like"/>
</dbReference>
<proteinExistence type="predicted"/>
<comment type="caution">
    <text evidence="2">The sequence shown here is derived from an EMBL/GenBank/DDBJ whole genome shotgun (WGS) entry which is preliminary data.</text>
</comment>
<evidence type="ECO:0000313" key="3">
    <source>
        <dbReference type="Proteomes" id="UP000602198"/>
    </source>
</evidence>
<evidence type="ECO:0000313" key="2">
    <source>
        <dbReference type="EMBL" id="MBL1077475.1"/>
    </source>
</evidence>
<dbReference type="SUPFAM" id="SSF56300">
    <property type="entry name" value="Metallo-dependent phosphatases"/>
    <property type="match status" value="1"/>
</dbReference>
<dbReference type="InterPro" id="IPR004843">
    <property type="entry name" value="Calcineurin-like_PHP"/>
</dbReference>
<dbReference type="Proteomes" id="UP000602198">
    <property type="component" value="Unassembled WGS sequence"/>
</dbReference>
<dbReference type="RefSeq" id="WP_201950780.1">
    <property type="nucleotide sequence ID" value="NZ_JAERRJ010000009.1"/>
</dbReference>
<organism evidence="2 3">
    <name type="scientific">Nocardia acididurans</name>
    <dbReference type="NCBI Taxonomy" id="2802282"/>
    <lineage>
        <taxon>Bacteria</taxon>
        <taxon>Bacillati</taxon>
        <taxon>Actinomycetota</taxon>
        <taxon>Actinomycetes</taxon>
        <taxon>Mycobacteriales</taxon>
        <taxon>Nocardiaceae</taxon>
        <taxon>Nocardia</taxon>
    </lineage>
</organism>
<dbReference type="Pfam" id="PF00149">
    <property type="entry name" value="Metallophos"/>
    <property type="match status" value="1"/>
</dbReference>